<dbReference type="AlphaFoldDB" id="A0A2K4FEH0"/>
<keyword evidence="4 8" id="KW-0812">Transmembrane</keyword>
<keyword evidence="12" id="KW-1185">Reference proteome</keyword>
<comment type="caution">
    <text evidence="11">The sequence shown here is derived from an EMBL/GenBank/DDBJ whole genome shotgun (WGS) entry which is preliminary data.</text>
</comment>
<evidence type="ECO:0000256" key="4">
    <source>
        <dbReference type="ARBA" id="ARBA00022692"/>
    </source>
</evidence>
<dbReference type="InterPro" id="IPR005548">
    <property type="entry name" value="Cell_div_FtsQ/DivIB_C"/>
</dbReference>
<evidence type="ECO:0000256" key="9">
    <source>
        <dbReference type="SAM" id="MobiDB-lite"/>
    </source>
</evidence>
<dbReference type="InterPro" id="IPR034746">
    <property type="entry name" value="POTRA"/>
</dbReference>
<dbReference type="Gene3D" id="3.10.20.310">
    <property type="entry name" value="membrane protein fhac"/>
    <property type="match status" value="1"/>
</dbReference>
<keyword evidence="3 8" id="KW-0132">Cell division</keyword>
<evidence type="ECO:0000256" key="5">
    <source>
        <dbReference type="ARBA" id="ARBA00022989"/>
    </source>
</evidence>
<evidence type="ECO:0000259" key="10">
    <source>
        <dbReference type="PROSITE" id="PS51779"/>
    </source>
</evidence>
<dbReference type="OrthoDB" id="1819027at2"/>
<comment type="similarity">
    <text evidence="8">Belongs to the FtsQ/DivIB family. DivIB subfamily.</text>
</comment>
<dbReference type="GO" id="GO:0032153">
    <property type="term" value="C:cell division site"/>
    <property type="evidence" value="ECO:0007669"/>
    <property type="project" value="UniProtKB-UniRule"/>
</dbReference>
<feature type="compositionally biased region" description="Basic and acidic residues" evidence="9">
    <location>
        <begin position="262"/>
        <end position="300"/>
    </location>
</feature>
<evidence type="ECO:0000256" key="8">
    <source>
        <dbReference type="HAMAP-Rule" id="MF_00912"/>
    </source>
</evidence>
<dbReference type="Gene3D" id="3.40.50.10960">
    <property type="match status" value="1"/>
</dbReference>
<organism evidence="11 12">
    <name type="scientific">Staphylococcus argensis</name>
    <dbReference type="NCBI Taxonomy" id="1607738"/>
    <lineage>
        <taxon>Bacteria</taxon>
        <taxon>Bacillati</taxon>
        <taxon>Bacillota</taxon>
        <taxon>Bacilli</taxon>
        <taxon>Bacillales</taxon>
        <taxon>Staphylococcaceae</taxon>
        <taxon>Staphylococcus</taxon>
    </lineage>
</organism>
<dbReference type="HAMAP" id="MF_00912">
    <property type="entry name" value="DivIB"/>
    <property type="match status" value="1"/>
</dbReference>
<dbReference type="GO" id="GO:0043093">
    <property type="term" value="P:FtsZ-dependent cytokinesis"/>
    <property type="evidence" value="ECO:0007669"/>
    <property type="project" value="UniProtKB-UniRule"/>
</dbReference>
<dbReference type="InterPro" id="IPR026580">
    <property type="entry name" value="DivIB"/>
</dbReference>
<keyword evidence="5 8" id="KW-1133">Transmembrane helix</keyword>
<name>A0A2K4FEH0_9STAP</name>
<keyword evidence="2 8" id="KW-1003">Cell membrane</keyword>
<dbReference type="Pfam" id="PF03799">
    <property type="entry name" value="FtsQ_DivIB_C"/>
    <property type="match status" value="1"/>
</dbReference>
<dbReference type="InterPro" id="IPR013685">
    <property type="entry name" value="POTRA_FtsQ_type"/>
</dbReference>
<proteinExistence type="inferred from homology"/>
<gene>
    <name evidence="8" type="primary">divIB</name>
    <name evidence="11" type="ORF">CD039_03175</name>
</gene>
<reference evidence="11 12" key="1">
    <citation type="submission" date="2017-08" db="EMBL/GenBank/DDBJ databases">
        <title>Draft genome sequences of 64 type strains of genus Staph aureus.</title>
        <authorList>
            <person name="Cole K."/>
            <person name="Golubchik T."/>
            <person name="Russell J."/>
            <person name="Foster D."/>
            <person name="Llewelyn M."/>
            <person name="Wilson D."/>
            <person name="Crook D."/>
            <person name="Paul J."/>
        </authorList>
    </citation>
    <scope>NUCLEOTIDE SEQUENCE [LARGE SCALE GENOMIC DNA]</scope>
    <source>
        <strain evidence="11 12">DSM 29875</strain>
    </source>
</reference>
<evidence type="ECO:0000256" key="3">
    <source>
        <dbReference type="ARBA" id="ARBA00022618"/>
    </source>
</evidence>
<dbReference type="PROSITE" id="PS51779">
    <property type="entry name" value="POTRA"/>
    <property type="match status" value="1"/>
</dbReference>
<evidence type="ECO:0000256" key="2">
    <source>
        <dbReference type="ARBA" id="ARBA00022475"/>
    </source>
</evidence>
<sequence>MSENENVKQFDSKYLKAKRIARRRKQRRIQFIVFGILLLFIILLLLYMFTPLSKIKEVEVKGNDNVSTSEIKKTVNVTNRSRMYTFSTKKAAKKLEDKTLIKHANVHKQLPNKLIVDVSEYNIVGLVKKKDDYVPILEDGKELKHLSGSASNGPVLTGFSKGKKQDIIDALNKMPSNVRAAISEISYEPTKGSENQIKLYTSDDIQVLGNIRTIAKKMKYYPQMTEALDRDESGNLKRNGYIDLTVGAAFVPYSENDDDQSDSEKNVKAGSEHEDKAKDELQETLNKIDKNKDKSDDKNN</sequence>
<protein>
    <recommendedName>
        <fullName evidence="8">Cell division protein DivIB</fullName>
    </recommendedName>
</protein>
<dbReference type="PANTHER" id="PTHR37820">
    <property type="entry name" value="CELL DIVISION PROTEIN DIVIB"/>
    <property type="match status" value="1"/>
</dbReference>
<dbReference type="RefSeq" id="WP_103371088.1">
    <property type="nucleotide sequence ID" value="NZ_CBCRVO010000001.1"/>
</dbReference>
<evidence type="ECO:0000313" key="12">
    <source>
        <dbReference type="Proteomes" id="UP000242712"/>
    </source>
</evidence>
<accession>A0A2K4FEH0</accession>
<feature type="transmembrane region" description="Helical" evidence="8">
    <location>
        <begin position="29"/>
        <end position="49"/>
    </location>
</feature>
<keyword evidence="7 8" id="KW-0131">Cell cycle</keyword>
<feature type="region of interest" description="Disordered" evidence="9">
    <location>
        <begin position="253"/>
        <end position="300"/>
    </location>
</feature>
<comment type="subcellular location">
    <subcellularLocation>
        <location evidence="8">Cell membrane</location>
        <topology evidence="8">Single-pass type II membrane protein</topology>
    </subcellularLocation>
    <subcellularLocation>
        <location evidence="1">Membrane</location>
    </subcellularLocation>
    <text evidence="8">Localizes to the division septum.</text>
</comment>
<dbReference type="GO" id="GO:0005886">
    <property type="term" value="C:plasma membrane"/>
    <property type="evidence" value="ECO:0007669"/>
    <property type="project" value="UniProtKB-SubCell"/>
</dbReference>
<dbReference type="EMBL" id="PPPX01000001">
    <property type="protein sequence ID" value="POA09760.1"/>
    <property type="molecule type" value="Genomic_DNA"/>
</dbReference>
<dbReference type="PANTHER" id="PTHR37820:SF1">
    <property type="entry name" value="CELL DIVISION PROTEIN FTSQ"/>
    <property type="match status" value="1"/>
</dbReference>
<evidence type="ECO:0000256" key="6">
    <source>
        <dbReference type="ARBA" id="ARBA00023136"/>
    </source>
</evidence>
<dbReference type="GeneID" id="98297340"/>
<feature type="domain" description="POTRA" evidence="10">
    <location>
        <begin position="53"/>
        <end position="121"/>
    </location>
</feature>
<evidence type="ECO:0000313" key="11">
    <source>
        <dbReference type="EMBL" id="POA09760.1"/>
    </source>
</evidence>
<dbReference type="Pfam" id="PF08478">
    <property type="entry name" value="POTRA_1"/>
    <property type="match status" value="1"/>
</dbReference>
<dbReference type="InterPro" id="IPR050487">
    <property type="entry name" value="FtsQ_DivIB"/>
</dbReference>
<dbReference type="Proteomes" id="UP000242712">
    <property type="component" value="Unassembled WGS sequence"/>
</dbReference>
<evidence type="ECO:0000256" key="7">
    <source>
        <dbReference type="ARBA" id="ARBA00023306"/>
    </source>
</evidence>
<comment type="function">
    <text evidence="8">Cell division protein that may be involved in stabilizing or promoting the assembly of the division complex.</text>
</comment>
<evidence type="ECO:0000256" key="1">
    <source>
        <dbReference type="ARBA" id="ARBA00004370"/>
    </source>
</evidence>
<keyword evidence="6 8" id="KW-0472">Membrane</keyword>